<name>A0A9P6W8K2_RHOMI</name>
<protein>
    <submittedName>
        <fullName evidence="1">Uncharacterized protein</fullName>
    </submittedName>
</protein>
<dbReference type="InterPro" id="IPR036866">
    <property type="entry name" value="RibonucZ/Hydroxyglut_hydro"/>
</dbReference>
<evidence type="ECO:0000313" key="2">
    <source>
        <dbReference type="Proteomes" id="UP000777482"/>
    </source>
</evidence>
<reference evidence="1 2" key="1">
    <citation type="submission" date="2020-11" db="EMBL/GenBank/DDBJ databases">
        <title>Kefir isolates.</title>
        <authorList>
            <person name="Marcisauskas S."/>
            <person name="Kim Y."/>
            <person name="Blasche S."/>
        </authorList>
    </citation>
    <scope>NUCLEOTIDE SEQUENCE [LARGE SCALE GENOMIC DNA]</scope>
    <source>
        <strain evidence="1 2">KR</strain>
    </source>
</reference>
<dbReference type="PANTHER" id="PTHR33835">
    <property type="entry name" value="YALI0C07656P"/>
    <property type="match status" value="1"/>
</dbReference>
<organism evidence="1 2">
    <name type="scientific">Rhodotorula mucilaginosa</name>
    <name type="common">Yeast</name>
    <name type="synonym">Rhodotorula rubra</name>
    <dbReference type="NCBI Taxonomy" id="5537"/>
    <lineage>
        <taxon>Eukaryota</taxon>
        <taxon>Fungi</taxon>
        <taxon>Dikarya</taxon>
        <taxon>Basidiomycota</taxon>
        <taxon>Pucciniomycotina</taxon>
        <taxon>Microbotryomycetes</taxon>
        <taxon>Sporidiobolales</taxon>
        <taxon>Sporidiobolaceae</taxon>
        <taxon>Rhodotorula</taxon>
    </lineage>
</organism>
<keyword evidence="2" id="KW-1185">Reference proteome</keyword>
<gene>
    <name evidence="1" type="ORF">C6P46_006353</name>
</gene>
<dbReference type="PANTHER" id="PTHR33835:SF1">
    <property type="entry name" value="METALLO-BETA-LACTAMASE DOMAIN-CONTAINING PROTEIN"/>
    <property type="match status" value="1"/>
</dbReference>
<sequence>MTSVNAPAPENPELIVRTALLPALSRRLITANEVMRPSAPRRTRWKPLHTPEVSYEILLDGAGSYPDPSDSIRKLDNSTTIFSVPFARMGVVPFGGRSTAVKLQDGSVWLAASHPLTPSTLQTLSELGPIKHIVMLDAEHGMYTKQYHDAYPAAKLYFPARGVDSWRKKGWLPADESQVFAYGAGCKPGEAVADPFEATTGGEIKSADFGKAFINEDIAFLHAPTRTLIEADLLLNLPPKEQYERSTKRSSLPFLSQHMQPGTHLHQRFIYSLASKDKVGMKAAAEKVAAWDFDRIIPCHGDVIETGGKKAWLDTYAWFLEQ</sequence>
<dbReference type="InterPro" id="IPR025638">
    <property type="entry name" value="DUF4336"/>
</dbReference>
<proteinExistence type="predicted"/>
<evidence type="ECO:0000313" key="1">
    <source>
        <dbReference type="EMBL" id="KAG0665570.1"/>
    </source>
</evidence>
<comment type="caution">
    <text evidence="1">The sequence shown here is derived from an EMBL/GenBank/DDBJ whole genome shotgun (WGS) entry which is preliminary data.</text>
</comment>
<dbReference type="SUPFAM" id="SSF56281">
    <property type="entry name" value="Metallo-hydrolase/oxidoreductase"/>
    <property type="match status" value="1"/>
</dbReference>
<dbReference type="AlphaFoldDB" id="A0A9P6W8K2"/>
<dbReference type="Proteomes" id="UP000777482">
    <property type="component" value="Unassembled WGS sequence"/>
</dbReference>
<dbReference type="OrthoDB" id="421671at2759"/>
<accession>A0A9P6W8K2</accession>
<dbReference type="EMBL" id="PUHQ01000008">
    <property type="protein sequence ID" value="KAG0665570.1"/>
    <property type="molecule type" value="Genomic_DNA"/>
</dbReference>
<dbReference type="Pfam" id="PF14234">
    <property type="entry name" value="DUF4336"/>
    <property type="match status" value="1"/>
</dbReference>